<dbReference type="SMART" id="SM00638">
    <property type="entry name" value="LPD_N"/>
    <property type="match status" value="1"/>
</dbReference>
<evidence type="ECO:0000256" key="2">
    <source>
        <dbReference type="PROSITE-ProRule" id="PRU00557"/>
    </source>
</evidence>
<dbReference type="InterPro" id="IPR015255">
    <property type="entry name" value="Vitellinogen_open_b-sht"/>
</dbReference>
<feature type="domain" description="Vitellogenin" evidence="4">
    <location>
        <begin position="25"/>
        <end position="679"/>
    </location>
</feature>
<dbReference type="PROSITE" id="PS51211">
    <property type="entry name" value="VITELLOGENIN"/>
    <property type="match status" value="1"/>
</dbReference>
<evidence type="ECO:0000256" key="3">
    <source>
        <dbReference type="SAM" id="SignalP"/>
    </source>
</evidence>
<evidence type="ECO:0000313" key="6">
    <source>
        <dbReference type="Proteomes" id="UP000801492"/>
    </source>
</evidence>
<evidence type="ECO:0000313" key="5">
    <source>
        <dbReference type="EMBL" id="KAF2882402.1"/>
    </source>
</evidence>
<dbReference type="InterPro" id="IPR015816">
    <property type="entry name" value="Vitellinogen_b-sht_N"/>
</dbReference>
<feature type="signal peptide" evidence="3">
    <location>
        <begin position="1"/>
        <end position="21"/>
    </location>
</feature>
<dbReference type="OrthoDB" id="5956066at2759"/>
<dbReference type="PANTHER" id="PTHR23345">
    <property type="entry name" value="VITELLOGENIN-RELATED"/>
    <property type="match status" value="1"/>
</dbReference>
<keyword evidence="1 3" id="KW-0732">Signal</keyword>
<dbReference type="EMBL" id="VTPC01090619">
    <property type="protein sequence ID" value="KAF2882402.1"/>
    <property type="molecule type" value="Genomic_DNA"/>
</dbReference>
<keyword evidence="6" id="KW-1185">Reference proteome</keyword>
<organism evidence="5 6">
    <name type="scientific">Ignelater luminosus</name>
    <name type="common">Cucubano</name>
    <name type="synonym">Pyrophorus luminosus</name>
    <dbReference type="NCBI Taxonomy" id="2038154"/>
    <lineage>
        <taxon>Eukaryota</taxon>
        <taxon>Metazoa</taxon>
        <taxon>Ecdysozoa</taxon>
        <taxon>Arthropoda</taxon>
        <taxon>Hexapoda</taxon>
        <taxon>Insecta</taxon>
        <taxon>Pterygota</taxon>
        <taxon>Neoptera</taxon>
        <taxon>Endopterygota</taxon>
        <taxon>Coleoptera</taxon>
        <taxon>Polyphaga</taxon>
        <taxon>Elateriformia</taxon>
        <taxon>Elateroidea</taxon>
        <taxon>Elateridae</taxon>
        <taxon>Agrypninae</taxon>
        <taxon>Pyrophorini</taxon>
        <taxon>Ignelater</taxon>
    </lineage>
</organism>
<dbReference type="GO" id="GO:0005319">
    <property type="term" value="F:lipid transporter activity"/>
    <property type="evidence" value="ECO:0007669"/>
    <property type="project" value="InterPro"/>
</dbReference>
<comment type="caution">
    <text evidence="2">Lacks conserved residue(s) required for the propagation of feature annotation.</text>
</comment>
<feature type="chain" id="PRO_5035424406" description="Vitellogenin domain-containing protein" evidence="3">
    <location>
        <begin position="22"/>
        <end position="1413"/>
    </location>
</feature>
<dbReference type="Pfam" id="PF01347">
    <property type="entry name" value="Vitellogenin_N"/>
    <property type="match status" value="1"/>
</dbReference>
<dbReference type="PANTHER" id="PTHR23345:SF33">
    <property type="entry name" value="CROSSVEINLESS D"/>
    <property type="match status" value="1"/>
</dbReference>
<dbReference type="InterPro" id="IPR050733">
    <property type="entry name" value="Vitellogenin/Apolipophorin"/>
</dbReference>
<dbReference type="Gene3D" id="2.30.230.10">
    <property type="entry name" value="Lipovitellin, beta-sheet shell regions, chain A"/>
    <property type="match status" value="1"/>
</dbReference>
<reference evidence="5" key="1">
    <citation type="submission" date="2019-08" db="EMBL/GenBank/DDBJ databases">
        <title>The genome of the North American firefly Photinus pyralis.</title>
        <authorList>
            <consortium name="Photinus pyralis genome working group"/>
            <person name="Fallon T.R."/>
            <person name="Sander Lower S.E."/>
            <person name="Weng J.-K."/>
        </authorList>
    </citation>
    <scope>NUCLEOTIDE SEQUENCE</scope>
    <source>
        <strain evidence="5">TRF0915ILg1</strain>
        <tissue evidence="5">Whole body</tissue>
    </source>
</reference>
<accession>A0A8K0FZC9</accession>
<protein>
    <recommendedName>
        <fullName evidence="4">Vitellogenin domain-containing protein</fullName>
    </recommendedName>
</protein>
<comment type="caution">
    <text evidence="5">The sequence shown here is derived from an EMBL/GenBank/DDBJ whole genome shotgun (WGS) entry which is preliminary data.</text>
</comment>
<evidence type="ECO:0000256" key="1">
    <source>
        <dbReference type="ARBA" id="ARBA00022729"/>
    </source>
</evidence>
<dbReference type="Proteomes" id="UP000801492">
    <property type="component" value="Unassembled WGS sequence"/>
</dbReference>
<dbReference type="SMART" id="SM01169">
    <property type="entry name" value="DUF1943"/>
    <property type="match status" value="1"/>
</dbReference>
<evidence type="ECO:0000259" key="4">
    <source>
        <dbReference type="PROSITE" id="PS51211"/>
    </source>
</evidence>
<dbReference type="SUPFAM" id="SSF48431">
    <property type="entry name" value="Lipovitellin-phosvitin complex, superhelical domain"/>
    <property type="match status" value="1"/>
</dbReference>
<dbReference type="SUPFAM" id="SSF56968">
    <property type="entry name" value="Lipovitellin-phosvitin complex, beta-sheet shell regions"/>
    <property type="match status" value="1"/>
</dbReference>
<dbReference type="Gene3D" id="1.25.10.20">
    <property type="entry name" value="Vitellinogen, superhelical"/>
    <property type="match status" value="1"/>
</dbReference>
<dbReference type="InterPro" id="IPR011030">
    <property type="entry name" value="Lipovitellin_superhlx_dom"/>
</dbReference>
<sequence>MNYLSSFLLAFLVCNFTLIKAFVIFVPNDKEIVYDYRVFFKAGALFPISHASECFVRGKLHIQSTESNNSIIVYLSDVKFRLYNGERFYKHELTAEDLSPTEGIVKDLMKPFKIVYSDNGLVKKIITEKEEKYATNMHKAIASMLQFNLERVSLNDNKSNEPYGFIIEEDSIQGKIRLIYNVASDGKNVVVKKMHERKTTDLIYKNVISNVRYKQCQADFEEPISSNSHQTYVIEKQDEHYLIKHIDNSGVIYIYPFLFKSQGQYTYVHSTLNFLNVVSIEKHLNISLESIHNDLEFEVSYIHTSGRFVEAKNRVLALKQLLEEMVAWLNSSHVEEYLPKQNELVDRLVNLLAIFDFETLENFYNDLITKISAQKSKQILEIFHQVLPFAGSRPSIRLINKIIYDEKVKDDVALSMLYKLPSYIKETTPKLLEDIEDLLNYDNKINLQIKKAAVLSFGRLIHEIFVRQVNSDKKQQFINLSKRYLDDFMAKVKSSQDLDTQVLYIQALINTKLPNIIDYLIPVIKHNGLYHHRIRVLAMWGMLAFDINSDQIYELFWPIFANRNENSEIRQIAYYIAMKSSVSTARLLYVFWETQGQLHTELFHFHYNFLKSIAYSKSPCLEILKRYAIQHLKLTPRPKHKRLSTFYQMDFVDQEYKFGKDFTFILMASDTSIALQIEINSQIFNLHSNDYKLFVRIDGLGEIHRSYRGFGELWSFIQSNPDLKDVCIQIIVGKHDETIQIYNYNGNDIKNINFFELFLEVKSSIKIDYEVSTKFVVATELGVPAIIDISMPEINYKQINVNKYISEDTMKLSLNNKYYTEKHLRYGISIYNPFADLWQGSNRYHSYNFVLPVYADLNISKRDRSMKISVKKHDNPEDNVICLQSHVQTMLFMRDGEESLMKSCPSCQNWVMATRGDPYRRNYTIFQKEVYTFGYNYEVTIYDSETPITKGKLQNLFDRLSTPNTKSFSTPIEYMVLLFGNAYTLLILQGDPSTHGLKFKATPIVESLVTQVDLLFEFNVENINQENRYLPGFKLNPYFTYTLKNNEKVLQVYAVNTIIDVNPGHTQRDIKMNLTRTIPGQNDYKIWLESNKRWMSDGVNSKTSIAMGQSTNEKTLIDVAMVGKRFEEQKTPYYVYEICGPYSNEEGNDFHSLNCLLEHTSIRDYTYNIKTTNLPPEYKRYSLIILNYLKRWYSIFHQEIAKNSENSVEDDIEVTLQYVSAHEVSIKVNTLSEIHDFVGIPINELTYWLFYPDNTHYSELYLMMHRMGLMHVCTINKSHIEHSLNQQVYSINHETPTEWTSYVNGLEGVHNAILLKRIEETNNYALRVTHENHTLEIYPDGVRDFKTFLDGYEISKILDHHAEDWFTYLTVRPPNHGIALTVFSLQVHIVFDAKQVIIIIPKDVKVLGHCISS</sequence>
<gene>
    <name evidence="5" type="ORF">ILUMI_23772</name>
</gene>
<dbReference type="InterPro" id="IPR001747">
    <property type="entry name" value="Vitellogenin_N"/>
</dbReference>
<name>A0A8K0FZC9_IGNLU</name>
<proteinExistence type="predicted"/>
<dbReference type="InterPro" id="IPR015819">
    <property type="entry name" value="Lipid_transp_b-sht_shell"/>
</dbReference>